<dbReference type="Proteomes" id="UP000053612">
    <property type="component" value="Unassembled WGS sequence"/>
</dbReference>
<reference evidence="2" key="1">
    <citation type="submission" date="2015-10" db="EMBL/GenBank/DDBJ databases">
        <title>Draft Genome Sequences of 11 Lactococcus lactis subspecies cremoris strains.</title>
        <authorList>
            <person name="Wels M."/>
            <person name="Backus L."/>
            <person name="Boekhorst J."/>
            <person name="Dijkstra A."/>
            <person name="Beerthuizen M."/>
            <person name="Kelly W."/>
            <person name="Siezen R."/>
            <person name="Bachmann H."/>
            <person name="Van Hijum S."/>
        </authorList>
    </citation>
    <scope>NUCLEOTIDE SEQUENCE [LARGE SCALE GENOMIC DNA]</scope>
    <source>
        <strain evidence="2">LMG9449</strain>
    </source>
</reference>
<dbReference type="Gene3D" id="1.10.357.10">
    <property type="entry name" value="Tetracycline Repressor, domain 2"/>
    <property type="match status" value="1"/>
</dbReference>
<organism evidence="1 2">
    <name type="scientific">Lactococcus lactis subsp. lactis</name>
    <name type="common">Streptococcus lactis</name>
    <dbReference type="NCBI Taxonomy" id="1360"/>
    <lineage>
        <taxon>Bacteria</taxon>
        <taxon>Bacillati</taxon>
        <taxon>Bacillota</taxon>
        <taxon>Bacilli</taxon>
        <taxon>Lactobacillales</taxon>
        <taxon>Streptococcaceae</taxon>
        <taxon>Lactococcus</taxon>
    </lineage>
</organism>
<dbReference type="RefSeq" id="WP_058225469.1">
    <property type="nucleotide sequence ID" value="NZ_LKLS01000214.1"/>
</dbReference>
<gene>
    <name evidence="1" type="ORF">LMG9449_2612</name>
</gene>
<dbReference type="EMBL" id="LKLS01000214">
    <property type="protein sequence ID" value="KSU14371.1"/>
    <property type="molecule type" value="Genomic_DNA"/>
</dbReference>
<evidence type="ECO:0008006" key="3">
    <source>
        <dbReference type="Google" id="ProtNLM"/>
    </source>
</evidence>
<accession>A0A0V8DLV1</accession>
<evidence type="ECO:0000313" key="2">
    <source>
        <dbReference type="Proteomes" id="UP000053612"/>
    </source>
</evidence>
<evidence type="ECO:0000313" key="1">
    <source>
        <dbReference type="EMBL" id="KSU14371.1"/>
    </source>
</evidence>
<name>A0A0V8DLV1_LACLL</name>
<comment type="caution">
    <text evidence="1">The sequence shown here is derived from an EMBL/GenBank/DDBJ whole genome shotgun (WGS) entry which is preliminary data.</text>
</comment>
<sequence length="193" mass="23049">MIITTDNQRRVIDTFFLIAKETPDVNKISLQMIASRLGIRRESIYKYCFRTPDEILERAHYLIDKKIEEKVNEFINEKHQDFVSFLSHEILPLLYEKRDWLQILYSTTLDPKWLKFLEKKYTPIIEKHLDNIGKEYIIPNNFLALLIVKEFFSIVSTWLMDPNPEPASLFQKKFIQIFNSSPNELLSQNHKLL</sequence>
<dbReference type="AlphaFoldDB" id="A0A0V8DLV1"/>
<protein>
    <recommendedName>
        <fullName evidence="3">TetR/AcrR family transcriptional regulator</fullName>
    </recommendedName>
</protein>
<proteinExistence type="predicted"/>
<dbReference type="PATRIC" id="fig|1360.109.peg.595"/>